<dbReference type="Proteomes" id="UP000682811">
    <property type="component" value="Unassembled WGS sequence"/>
</dbReference>
<dbReference type="AlphaFoldDB" id="A0A919YA74"/>
<protein>
    <submittedName>
        <fullName evidence="1">Uncharacterized protein</fullName>
    </submittedName>
</protein>
<gene>
    <name evidence="1" type="ORF">J34TS1_01580</name>
</gene>
<evidence type="ECO:0000313" key="2">
    <source>
        <dbReference type="Proteomes" id="UP000682811"/>
    </source>
</evidence>
<dbReference type="EMBL" id="BORT01000001">
    <property type="protein sequence ID" value="GIO45393.1"/>
    <property type="molecule type" value="Genomic_DNA"/>
</dbReference>
<accession>A0A919YA74</accession>
<sequence>MDILDETTEHIPWQRLTTAYGRGTDIPRLIETRQYKVQSVSGIDRTSEHLVAGDAMGTA</sequence>
<name>A0A919YA74_9BACL</name>
<comment type="caution">
    <text evidence="1">The sequence shown here is derived from an EMBL/GenBank/DDBJ whole genome shotgun (WGS) entry which is preliminary data.</text>
</comment>
<proteinExistence type="predicted"/>
<organism evidence="1 2">
    <name type="scientific">Paenibacillus azoreducens</name>
    <dbReference type="NCBI Taxonomy" id="116718"/>
    <lineage>
        <taxon>Bacteria</taxon>
        <taxon>Bacillati</taxon>
        <taxon>Bacillota</taxon>
        <taxon>Bacilli</taxon>
        <taxon>Bacillales</taxon>
        <taxon>Paenibacillaceae</taxon>
        <taxon>Paenibacillus</taxon>
    </lineage>
</organism>
<evidence type="ECO:0000313" key="1">
    <source>
        <dbReference type="EMBL" id="GIO45393.1"/>
    </source>
</evidence>
<reference evidence="1 2" key="1">
    <citation type="submission" date="2021-03" db="EMBL/GenBank/DDBJ databases">
        <title>Antimicrobial resistance genes in bacteria isolated from Japanese honey, and their potential for conferring macrolide and lincosamide resistance in the American foulbrood pathogen Paenibacillus larvae.</title>
        <authorList>
            <person name="Okamoto M."/>
            <person name="Kumagai M."/>
            <person name="Kanamori H."/>
            <person name="Takamatsu D."/>
        </authorList>
    </citation>
    <scope>NUCLEOTIDE SEQUENCE [LARGE SCALE GENOMIC DNA]</scope>
    <source>
        <strain evidence="1 2">J34TS1</strain>
    </source>
</reference>
<keyword evidence="2" id="KW-1185">Reference proteome</keyword>